<comment type="miscellaneous">
    <text evidence="8">The reaction proceeds by a bi uni uni bi ping pong mechanism.</text>
</comment>
<comment type="subcellular location">
    <subcellularLocation>
        <location evidence="8">Cytoplasm</location>
    </subcellularLocation>
</comment>
<dbReference type="InterPro" id="IPR014729">
    <property type="entry name" value="Rossmann-like_a/b/a_fold"/>
</dbReference>
<keyword evidence="8" id="KW-0963">Cytoplasm</keyword>
<comment type="pathway">
    <text evidence="1 8">Cofactor biosynthesis; (R)-pantothenate biosynthesis; (R)-pantothenate from (R)-pantoate and beta-alanine: step 1/1.</text>
</comment>
<dbReference type="Proteomes" id="UP001165653">
    <property type="component" value="Unassembled WGS sequence"/>
</dbReference>
<keyword evidence="5 8" id="KW-0547">Nucleotide-binding</keyword>
<evidence type="ECO:0000256" key="3">
    <source>
        <dbReference type="ARBA" id="ARBA00022598"/>
    </source>
</evidence>
<feature type="binding site" evidence="8">
    <location>
        <begin position="147"/>
        <end position="150"/>
    </location>
    <ligand>
        <name>ATP</name>
        <dbReference type="ChEBI" id="CHEBI:30616"/>
    </ligand>
</feature>
<evidence type="ECO:0000256" key="6">
    <source>
        <dbReference type="ARBA" id="ARBA00022840"/>
    </source>
</evidence>
<dbReference type="Gene3D" id="3.30.1300.10">
    <property type="entry name" value="Pantoate-beta-alanine ligase, C-terminal domain"/>
    <property type="match status" value="1"/>
</dbReference>
<comment type="caution">
    <text evidence="9">The sequence shown here is derived from an EMBL/GenBank/DDBJ whole genome shotgun (WGS) entry which is preliminary data.</text>
</comment>
<evidence type="ECO:0000256" key="4">
    <source>
        <dbReference type="ARBA" id="ARBA00022655"/>
    </source>
</evidence>
<sequence length="281" mass="30803">MRTAATAPDLRREIASLPRPLVLVPTMGALHEGHLALVRRAREAAGDSGTVAVSIFVNPIQFDRPGDLAAYPKPLEDDLEKCRQAGVDLVFTPEAGSMYFPDRSITVTESLLSTHLCGATRPGHFDGVCTVVLKLFNLFQPDAAVFGEKDVQQLAILRRMVRDLDVPVEMIGYPTVRESDGLAMSSRNVRLSPEHRNDAPRIRRALEGARSLLQFGERAAAPFLAAARKHLEESPSLRIDYLELVDAETLQPVGQIRKPAVLATAVFYGDVRLIDHVGLLP</sequence>
<dbReference type="HAMAP" id="MF_00158">
    <property type="entry name" value="PanC"/>
    <property type="match status" value="1"/>
</dbReference>
<keyword evidence="10" id="KW-1185">Reference proteome</keyword>
<dbReference type="RefSeq" id="WP_264514946.1">
    <property type="nucleotide sequence ID" value="NZ_JAPDDR010000009.1"/>
</dbReference>
<comment type="function">
    <text evidence="8">Catalyzes the condensation of pantoate with beta-alanine in an ATP-dependent reaction via a pantoyl-adenylate intermediate.</text>
</comment>
<comment type="similarity">
    <text evidence="2 8">Belongs to the pantothenate synthetase family.</text>
</comment>
<evidence type="ECO:0000256" key="8">
    <source>
        <dbReference type="HAMAP-Rule" id="MF_00158"/>
    </source>
</evidence>
<dbReference type="Gene3D" id="3.40.50.620">
    <property type="entry name" value="HUPs"/>
    <property type="match status" value="1"/>
</dbReference>
<feature type="binding site" evidence="8">
    <location>
        <position position="176"/>
    </location>
    <ligand>
        <name>ATP</name>
        <dbReference type="ChEBI" id="CHEBI:30616"/>
    </ligand>
</feature>
<gene>
    <name evidence="8 9" type="primary">panC</name>
    <name evidence="9" type="ORF">OJ996_17570</name>
</gene>
<dbReference type="NCBIfam" id="TIGR00018">
    <property type="entry name" value="panC"/>
    <property type="match status" value="1"/>
</dbReference>
<comment type="subunit">
    <text evidence="8">Homodimer.</text>
</comment>
<feature type="active site" description="Proton donor" evidence="8">
    <location>
        <position position="34"/>
    </location>
</feature>
<dbReference type="CDD" id="cd00560">
    <property type="entry name" value="PanC"/>
    <property type="match status" value="1"/>
</dbReference>
<proteinExistence type="inferred from homology"/>
<dbReference type="InterPro" id="IPR042176">
    <property type="entry name" value="Pantoate_ligase_C"/>
</dbReference>
<feature type="binding site" evidence="8">
    <location>
        <begin position="184"/>
        <end position="187"/>
    </location>
    <ligand>
        <name>ATP</name>
        <dbReference type="ChEBI" id="CHEBI:30616"/>
    </ligand>
</feature>
<dbReference type="SUPFAM" id="SSF52374">
    <property type="entry name" value="Nucleotidylyl transferase"/>
    <property type="match status" value="1"/>
</dbReference>
<feature type="binding site" evidence="8">
    <location>
        <position position="61"/>
    </location>
    <ligand>
        <name>beta-alanine</name>
        <dbReference type="ChEBI" id="CHEBI:57966"/>
    </ligand>
</feature>
<organism evidence="9 10">
    <name type="scientific">Luteolibacter rhizosphaerae</name>
    <dbReference type="NCBI Taxonomy" id="2989719"/>
    <lineage>
        <taxon>Bacteria</taxon>
        <taxon>Pseudomonadati</taxon>
        <taxon>Verrucomicrobiota</taxon>
        <taxon>Verrucomicrobiia</taxon>
        <taxon>Verrucomicrobiales</taxon>
        <taxon>Verrucomicrobiaceae</taxon>
        <taxon>Luteolibacter</taxon>
    </lineage>
</organism>
<protein>
    <recommendedName>
        <fullName evidence="8">Pantothenate synthetase</fullName>
        <shortName evidence="8">PS</shortName>
        <ecNumber evidence="8">6.3.2.1</ecNumber>
    </recommendedName>
    <alternativeName>
        <fullName evidence="8">Pantoate--beta-alanine ligase</fullName>
    </alternativeName>
    <alternativeName>
        <fullName evidence="8">Pantoate-activating enzyme</fullName>
    </alternativeName>
</protein>
<keyword evidence="3 8" id="KW-0436">Ligase</keyword>
<dbReference type="PANTHER" id="PTHR21299">
    <property type="entry name" value="CYTIDYLATE KINASE/PANTOATE-BETA-ALANINE LIGASE"/>
    <property type="match status" value="1"/>
</dbReference>
<name>A0ABT3G6C7_9BACT</name>
<evidence type="ECO:0000256" key="5">
    <source>
        <dbReference type="ARBA" id="ARBA00022741"/>
    </source>
</evidence>
<accession>A0ABT3G6C7</accession>
<keyword evidence="4 8" id="KW-0566">Pantothenate biosynthesis</keyword>
<dbReference type="InterPro" id="IPR003721">
    <property type="entry name" value="Pantoate_ligase"/>
</dbReference>
<dbReference type="GO" id="GO:0016874">
    <property type="term" value="F:ligase activity"/>
    <property type="evidence" value="ECO:0007669"/>
    <property type="project" value="UniProtKB-KW"/>
</dbReference>
<feature type="binding site" evidence="8">
    <location>
        <position position="153"/>
    </location>
    <ligand>
        <name>(R)-pantoate</name>
        <dbReference type="ChEBI" id="CHEBI:15980"/>
    </ligand>
</feature>
<feature type="binding site" evidence="8">
    <location>
        <begin position="27"/>
        <end position="34"/>
    </location>
    <ligand>
        <name>ATP</name>
        <dbReference type="ChEBI" id="CHEBI:30616"/>
    </ligand>
</feature>
<dbReference type="EMBL" id="JAPDDR010000009">
    <property type="protein sequence ID" value="MCW1915398.1"/>
    <property type="molecule type" value="Genomic_DNA"/>
</dbReference>
<evidence type="ECO:0000313" key="9">
    <source>
        <dbReference type="EMBL" id="MCW1915398.1"/>
    </source>
</evidence>
<dbReference type="EC" id="6.3.2.1" evidence="8"/>
<evidence type="ECO:0000313" key="10">
    <source>
        <dbReference type="Proteomes" id="UP001165653"/>
    </source>
</evidence>
<feature type="binding site" evidence="8">
    <location>
        <position position="61"/>
    </location>
    <ligand>
        <name>(R)-pantoate</name>
        <dbReference type="ChEBI" id="CHEBI:15980"/>
    </ligand>
</feature>
<comment type="catalytic activity">
    <reaction evidence="7 8">
        <text>(R)-pantoate + beta-alanine + ATP = (R)-pantothenate + AMP + diphosphate + H(+)</text>
        <dbReference type="Rhea" id="RHEA:10912"/>
        <dbReference type="ChEBI" id="CHEBI:15378"/>
        <dbReference type="ChEBI" id="CHEBI:15980"/>
        <dbReference type="ChEBI" id="CHEBI:29032"/>
        <dbReference type="ChEBI" id="CHEBI:30616"/>
        <dbReference type="ChEBI" id="CHEBI:33019"/>
        <dbReference type="ChEBI" id="CHEBI:57966"/>
        <dbReference type="ChEBI" id="CHEBI:456215"/>
        <dbReference type="EC" id="6.3.2.1"/>
    </reaction>
</comment>
<keyword evidence="6 8" id="KW-0067">ATP-binding</keyword>
<evidence type="ECO:0000256" key="1">
    <source>
        <dbReference type="ARBA" id="ARBA00004990"/>
    </source>
</evidence>
<dbReference type="Pfam" id="PF02569">
    <property type="entry name" value="Pantoate_ligase"/>
    <property type="match status" value="1"/>
</dbReference>
<dbReference type="PANTHER" id="PTHR21299:SF1">
    <property type="entry name" value="PANTOATE--BETA-ALANINE LIGASE"/>
    <property type="match status" value="1"/>
</dbReference>
<evidence type="ECO:0000256" key="2">
    <source>
        <dbReference type="ARBA" id="ARBA00009256"/>
    </source>
</evidence>
<evidence type="ECO:0000256" key="7">
    <source>
        <dbReference type="ARBA" id="ARBA00048258"/>
    </source>
</evidence>
<reference evidence="9" key="1">
    <citation type="submission" date="2022-10" db="EMBL/GenBank/DDBJ databases">
        <title>Luteolibacter sp. GHJ8, whole genome shotgun sequencing project.</title>
        <authorList>
            <person name="Zhao G."/>
            <person name="Shen L."/>
        </authorList>
    </citation>
    <scope>NUCLEOTIDE SEQUENCE</scope>
    <source>
        <strain evidence="9">GHJ8</strain>
    </source>
</reference>